<feature type="region of interest" description="Disordered" evidence="1">
    <location>
        <begin position="118"/>
        <end position="137"/>
    </location>
</feature>
<proteinExistence type="predicted"/>
<gene>
    <name evidence="2" type="ORF">UY3_17896</name>
</gene>
<evidence type="ECO:0000313" key="2">
    <source>
        <dbReference type="EMBL" id="EMP25000.1"/>
    </source>
</evidence>
<dbReference type="AlphaFoldDB" id="M7AQB4"/>
<reference evidence="3" key="1">
    <citation type="journal article" date="2013" name="Nat. Genet.">
        <title>The draft genomes of soft-shell turtle and green sea turtle yield insights into the development and evolution of the turtle-specific body plan.</title>
        <authorList>
            <person name="Wang Z."/>
            <person name="Pascual-Anaya J."/>
            <person name="Zadissa A."/>
            <person name="Li W."/>
            <person name="Niimura Y."/>
            <person name="Huang Z."/>
            <person name="Li C."/>
            <person name="White S."/>
            <person name="Xiong Z."/>
            <person name="Fang D."/>
            <person name="Wang B."/>
            <person name="Ming Y."/>
            <person name="Chen Y."/>
            <person name="Zheng Y."/>
            <person name="Kuraku S."/>
            <person name="Pignatelli M."/>
            <person name="Herrero J."/>
            <person name="Beal K."/>
            <person name="Nozawa M."/>
            <person name="Li Q."/>
            <person name="Wang J."/>
            <person name="Zhang H."/>
            <person name="Yu L."/>
            <person name="Shigenobu S."/>
            <person name="Wang J."/>
            <person name="Liu J."/>
            <person name="Flicek P."/>
            <person name="Searle S."/>
            <person name="Wang J."/>
            <person name="Kuratani S."/>
            <person name="Yin Y."/>
            <person name="Aken B."/>
            <person name="Zhang G."/>
            <person name="Irie N."/>
        </authorList>
    </citation>
    <scope>NUCLEOTIDE SEQUENCE [LARGE SCALE GENOMIC DNA]</scope>
</reference>
<accession>M7AQB4</accession>
<organism evidence="2 3">
    <name type="scientific">Chelonia mydas</name>
    <name type="common">Green sea-turtle</name>
    <name type="synonym">Chelonia agassizi</name>
    <dbReference type="NCBI Taxonomy" id="8469"/>
    <lineage>
        <taxon>Eukaryota</taxon>
        <taxon>Metazoa</taxon>
        <taxon>Chordata</taxon>
        <taxon>Craniata</taxon>
        <taxon>Vertebrata</taxon>
        <taxon>Euteleostomi</taxon>
        <taxon>Archelosauria</taxon>
        <taxon>Testudinata</taxon>
        <taxon>Testudines</taxon>
        <taxon>Cryptodira</taxon>
        <taxon>Durocryptodira</taxon>
        <taxon>Americhelydia</taxon>
        <taxon>Chelonioidea</taxon>
        <taxon>Cheloniidae</taxon>
        <taxon>Chelonia</taxon>
    </lineage>
</organism>
<dbReference type="Proteomes" id="UP000031443">
    <property type="component" value="Unassembled WGS sequence"/>
</dbReference>
<sequence>MGAELVQAQAGLPDIWAVLPLDRLVPSELLPAAMLGVLFRHSQHRRRLRGCCRGGAPVGKKKGTALSGKQPIGSWGGSPWEQLLCSSTTVATGGKSKVTTGRKMIWCNPVVEVGNDKKKLGERHRASSALPLQKPSPAQQELFQGGLQEGGNVSKESGGTYYLPPPSRFFILVIWSP</sequence>
<evidence type="ECO:0000313" key="3">
    <source>
        <dbReference type="Proteomes" id="UP000031443"/>
    </source>
</evidence>
<dbReference type="EMBL" id="KB595324">
    <property type="protein sequence ID" value="EMP25000.1"/>
    <property type="molecule type" value="Genomic_DNA"/>
</dbReference>
<keyword evidence="3" id="KW-1185">Reference proteome</keyword>
<evidence type="ECO:0000256" key="1">
    <source>
        <dbReference type="SAM" id="MobiDB-lite"/>
    </source>
</evidence>
<protein>
    <submittedName>
        <fullName evidence="2">Uncharacterized protein</fullName>
    </submittedName>
</protein>
<name>M7AQB4_CHEMY</name>